<evidence type="ECO:0000313" key="3">
    <source>
        <dbReference type="Proteomes" id="UP000623958"/>
    </source>
</evidence>
<proteinExistence type="predicted"/>
<name>A0A919KJ17_9XANT</name>
<evidence type="ECO:0000313" key="2">
    <source>
        <dbReference type="EMBL" id="GHH57898.1"/>
    </source>
</evidence>
<dbReference type="InterPro" id="IPR025488">
    <property type="entry name" value="DUF4380"/>
</dbReference>
<feature type="chain" id="PRO_5037978784" description="DUF4380 domain-containing protein" evidence="1">
    <location>
        <begin position="23"/>
        <end position="350"/>
    </location>
</feature>
<feature type="signal peptide" evidence="1">
    <location>
        <begin position="1"/>
        <end position="22"/>
    </location>
</feature>
<dbReference type="EMBL" id="BNBA01000027">
    <property type="protein sequence ID" value="GHH57898.1"/>
    <property type="molecule type" value="Genomic_DNA"/>
</dbReference>
<keyword evidence="1" id="KW-0732">Signal</keyword>
<dbReference type="AlphaFoldDB" id="A0A919KJ17"/>
<dbReference type="Proteomes" id="UP000623958">
    <property type="component" value="Unassembled WGS sequence"/>
</dbReference>
<accession>A0A919KJ17</accession>
<reference evidence="2" key="2">
    <citation type="submission" date="2020-09" db="EMBL/GenBank/DDBJ databases">
        <authorList>
            <person name="Sun Q."/>
            <person name="Ohkuma M."/>
        </authorList>
    </citation>
    <scope>NUCLEOTIDE SEQUENCE</scope>
    <source>
        <strain evidence="2">JCM 13306</strain>
    </source>
</reference>
<gene>
    <name evidence="2" type="ORF">GCM10009090_29780</name>
</gene>
<dbReference type="RefSeq" id="WP_434029745.1">
    <property type="nucleotide sequence ID" value="NZ_BNBA01000027.1"/>
</dbReference>
<evidence type="ECO:0008006" key="4">
    <source>
        <dbReference type="Google" id="ProtNLM"/>
    </source>
</evidence>
<reference evidence="2" key="1">
    <citation type="journal article" date="2014" name="Int. J. Syst. Evol. Microbiol.">
        <title>Complete genome sequence of Corynebacterium casei LMG S-19264T (=DSM 44701T), isolated from a smear-ripened cheese.</title>
        <authorList>
            <consortium name="US DOE Joint Genome Institute (JGI-PGF)"/>
            <person name="Walter F."/>
            <person name="Albersmeier A."/>
            <person name="Kalinowski J."/>
            <person name="Ruckert C."/>
        </authorList>
    </citation>
    <scope>NUCLEOTIDE SEQUENCE</scope>
    <source>
        <strain evidence="2">JCM 13306</strain>
    </source>
</reference>
<sequence length="350" mass="38003">MSRHRLLAFPALLACWCASALAGPGPVEEIALENGTLRLTVTPGLGGRVLGLQRDGEPNFLKIGEAVKDQPDPPVSADAGDIAYLGHDVWVGPQSEWWLHQQANPARRQARANWPPDPYLGFATTRTLERTPASLALLGVESPVSGVQLRKRFALSRERPDSVELQVEARNVRKQAVAWDLWFNTRVPAATRVFVPVSSAPADVRIQPAGEGFSVPAHVRADGMLVLSTKDDRAAQRGKFLLQPAAGWMAGFQGRQALVIRFAHQPRERIHPEQGQVELYVDAPAGDASAGLLEMEVHAPYRHLAPGASMQAAERWTLLRYDGPDEAAAQRRFLCEQADALALAGACPPG</sequence>
<evidence type="ECO:0000256" key="1">
    <source>
        <dbReference type="SAM" id="SignalP"/>
    </source>
</evidence>
<organism evidence="2 3">
    <name type="scientific">Xanthomonas boreopolis</name>
    <dbReference type="NCBI Taxonomy" id="86183"/>
    <lineage>
        <taxon>Bacteria</taxon>
        <taxon>Pseudomonadati</taxon>
        <taxon>Pseudomonadota</taxon>
        <taxon>Gammaproteobacteria</taxon>
        <taxon>Lysobacterales</taxon>
        <taxon>Lysobacteraceae</taxon>
        <taxon>Xanthomonas</taxon>
    </lineage>
</organism>
<dbReference type="Pfam" id="PF14315">
    <property type="entry name" value="DUF4380"/>
    <property type="match status" value="1"/>
</dbReference>
<protein>
    <recommendedName>
        <fullName evidence="4">DUF4380 domain-containing protein</fullName>
    </recommendedName>
</protein>
<keyword evidence="3" id="KW-1185">Reference proteome</keyword>
<comment type="caution">
    <text evidence="2">The sequence shown here is derived from an EMBL/GenBank/DDBJ whole genome shotgun (WGS) entry which is preliminary data.</text>
</comment>